<dbReference type="Gene3D" id="1.10.10.10">
    <property type="entry name" value="Winged helix-like DNA-binding domain superfamily/Winged helix DNA-binding domain"/>
    <property type="match status" value="1"/>
</dbReference>
<reference evidence="5 6" key="1">
    <citation type="journal article" date="2019" name="Int. J. Syst. Evol. Microbiol.">
        <title>The Global Catalogue of Microorganisms (GCM) 10K type strain sequencing project: providing services to taxonomists for standard genome sequencing and annotation.</title>
        <authorList>
            <consortium name="The Broad Institute Genomics Platform"/>
            <consortium name="The Broad Institute Genome Sequencing Center for Infectious Disease"/>
            <person name="Wu L."/>
            <person name="Ma J."/>
        </authorList>
    </citation>
    <scope>NUCLEOTIDE SEQUENCE [LARGE SCALE GENOMIC DNA]</scope>
    <source>
        <strain evidence="5 6">JCM 9383</strain>
    </source>
</reference>
<evidence type="ECO:0000313" key="5">
    <source>
        <dbReference type="EMBL" id="GAA2791143.1"/>
    </source>
</evidence>
<evidence type="ECO:0000256" key="1">
    <source>
        <dbReference type="ARBA" id="ARBA00005820"/>
    </source>
</evidence>
<comment type="caution">
    <text evidence="5">The sequence shown here is derived from an EMBL/GenBank/DDBJ whole genome shotgun (WGS) entry which is preliminary data.</text>
</comment>
<evidence type="ECO:0000313" key="6">
    <source>
        <dbReference type="Proteomes" id="UP001500979"/>
    </source>
</evidence>
<proteinExistence type="inferred from homology"/>
<dbReference type="Proteomes" id="UP001500979">
    <property type="component" value="Unassembled WGS sequence"/>
</dbReference>
<dbReference type="SUPFAM" id="SSF48452">
    <property type="entry name" value="TPR-like"/>
    <property type="match status" value="3"/>
</dbReference>
<dbReference type="InterPro" id="IPR027417">
    <property type="entry name" value="P-loop_NTPase"/>
</dbReference>
<dbReference type="PROSITE" id="PS51755">
    <property type="entry name" value="OMPR_PHOB"/>
    <property type="match status" value="1"/>
</dbReference>
<dbReference type="PANTHER" id="PTHR47691:SF3">
    <property type="entry name" value="HTH-TYPE TRANSCRIPTIONAL REGULATOR RV0890C-RELATED"/>
    <property type="match status" value="1"/>
</dbReference>
<dbReference type="InterPro" id="IPR001867">
    <property type="entry name" value="OmpR/PhoB-type_DNA-bd"/>
</dbReference>
<organism evidence="5 6">
    <name type="scientific">Saccharopolyspora taberi</name>
    <dbReference type="NCBI Taxonomy" id="60895"/>
    <lineage>
        <taxon>Bacteria</taxon>
        <taxon>Bacillati</taxon>
        <taxon>Actinomycetota</taxon>
        <taxon>Actinomycetes</taxon>
        <taxon>Pseudonocardiales</taxon>
        <taxon>Pseudonocardiaceae</taxon>
        <taxon>Saccharopolyspora</taxon>
    </lineage>
</organism>
<dbReference type="InterPro" id="IPR011990">
    <property type="entry name" value="TPR-like_helical_dom_sf"/>
</dbReference>
<dbReference type="SUPFAM" id="SSF52540">
    <property type="entry name" value="P-loop containing nucleoside triphosphate hydrolases"/>
    <property type="match status" value="1"/>
</dbReference>
<dbReference type="SMART" id="SM00862">
    <property type="entry name" value="Trans_reg_C"/>
    <property type="match status" value="1"/>
</dbReference>
<dbReference type="EMBL" id="BAAAUX010000013">
    <property type="protein sequence ID" value="GAA2791143.1"/>
    <property type="molecule type" value="Genomic_DNA"/>
</dbReference>
<dbReference type="CDD" id="cd15831">
    <property type="entry name" value="BTAD"/>
    <property type="match status" value="1"/>
</dbReference>
<dbReference type="Pfam" id="PF25872">
    <property type="entry name" value="HTH_77"/>
    <property type="match status" value="1"/>
</dbReference>
<dbReference type="Gene3D" id="1.25.40.10">
    <property type="entry name" value="Tetratricopeptide repeat domain"/>
    <property type="match status" value="3"/>
</dbReference>
<dbReference type="PANTHER" id="PTHR47691">
    <property type="entry name" value="REGULATOR-RELATED"/>
    <property type="match status" value="1"/>
</dbReference>
<keyword evidence="2 3" id="KW-0238">DNA-binding</keyword>
<keyword evidence="6" id="KW-1185">Reference proteome</keyword>
<gene>
    <name evidence="5" type="ORF">GCM10010470_27380</name>
</gene>
<dbReference type="SMART" id="SM01043">
    <property type="entry name" value="BTAD"/>
    <property type="match status" value="1"/>
</dbReference>
<evidence type="ECO:0000259" key="4">
    <source>
        <dbReference type="PROSITE" id="PS51755"/>
    </source>
</evidence>
<feature type="DNA-binding region" description="OmpR/PhoB-type" evidence="3">
    <location>
        <begin position="38"/>
        <end position="136"/>
    </location>
</feature>
<dbReference type="InterPro" id="IPR016032">
    <property type="entry name" value="Sig_transdc_resp-reg_C-effctor"/>
</dbReference>
<dbReference type="RefSeq" id="WP_344680010.1">
    <property type="nucleotide sequence ID" value="NZ_BAAAUX010000013.1"/>
</dbReference>
<dbReference type="Gene3D" id="3.40.50.300">
    <property type="entry name" value="P-loop containing nucleotide triphosphate hydrolases"/>
    <property type="match status" value="1"/>
</dbReference>
<protein>
    <submittedName>
        <fullName evidence="5">BTAD domain-containing putative transcriptional regulator</fullName>
    </submittedName>
</protein>
<comment type="similarity">
    <text evidence="1">Belongs to the AfsR/DnrI/RedD regulatory family.</text>
</comment>
<dbReference type="InterPro" id="IPR036388">
    <property type="entry name" value="WH-like_DNA-bd_sf"/>
</dbReference>
<sequence>MSVIAMIPAGAADAAVAGVICVMICRSGGGETGSAVPEISAKLGGVRLALLGPFQLFAADGRPIEIGGARVRMLLARLALAAGRSTSTETLIDDLWGAAPPTGALNALQSLVSRARRALPADVPLRSTSTGYALELDADSVDVHRFARLAAEGRRLLRDGGPAPAAEALREALRLWRGEPLLDFVDSPFAAAEAARLAELRLSALADRVEADLRAGRGSELVAELGGLRAAHPTSERFAALHLRALLAAGRRADALAAYDGLRRRLADELGTDPSPELQELHAAMLHGESVDPKEDAELVLPTRLSSFVGRETEIEQVRTELERSRLVTLFGPGGAGKTRLAVETAAGTSGRRWFVELAPVRQDEDLVSAVLTAVGVRDGRLLETAHTDALTRLVEVFSAGPGLLVLDNCEHVIGAAAQFVHELLGWCPGLRVLATSREPLALTGEALLPVGPLGLPDGGAPEDSDAVRLFADRARAARPDFALDERTIGDVVEICRRLDGMPLAIELAAARLRAMGVRQVAARLDDRFRLLTSGNRTSMPRHRTLRAVVEWSWDLLEKPERVLARRLSVFAGAVRPESVAEVCGDAELPAEDVFYVLASLVEKSFVEAVDGDRYRMLETVRAYCDDRLVEAGERDRVRTAHAEHFLAASERAAAGLHTADQIEWLQRLDADQDNVLIALHWAISTEDADRAVRFCAALAWYWSMSARQGELTARLDAASALPGQAPADARALVELMRAVMADKKGWTERTRDAVTRVRDSGAMRRYLHAAVMEPVAWMMVGDHEAMADSVQRALAHPDPWARAAGTFARGFGAEHRGDPAAAEEDMRASVRAFREVGDRWGIAQSIGSLAGFRGLRGDHAGAIEALEESAASLRQLRASEDIVPTTVRIGMEHVRSGNLAEGRRRLEEAAAVAESGYAIFNRVTALTALGDTARLAGDHDQARTCFAKAAECLTSSPGDNHPAAQLMFASEARLELDSDDLPAARDRIRRAVEVAMELPVMPLMALLAENAALVLFAEGDQAEAARMLGVAVALRGLLDEGDPEIRALRAKLDTPELRAERARGAALPHEEALAALREAVR</sequence>
<feature type="domain" description="OmpR/PhoB-type" evidence="4">
    <location>
        <begin position="38"/>
        <end position="136"/>
    </location>
</feature>
<dbReference type="SUPFAM" id="SSF46894">
    <property type="entry name" value="C-terminal effector domain of the bipartite response regulators"/>
    <property type="match status" value="1"/>
</dbReference>
<accession>A0ABN3VCA3</accession>
<evidence type="ECO:0000256" key="3">
    <source>
        <dbReference type="PROSITE-ProRule" id="PRU01091"/>
    </source>
</evidence>
<evidence type="ECO:0000256" key="2">
    <source>
        <dbReference type="ARBA" id="ARBA00023125"/>
    </source>
</evidence>
<dbReference type="Pfam" id="PF03704">
    <property type="entry name" value="BTAD"/>
    <property type="match status" value="1"/>
</dbReference>
<dbReference type="InterPro" id="IPR058852">
    <property type="entry name" value="HTH_77"/>
</dbReference>
<name>A0ABN3VCA3_9PSEU</name>
<dbReference type="InterPro" id="IPR005158">
    <property type="entry name" value="BTAD"/>
</dbReference>
<dbReference type="Pfam" id="PF13424">
    <property type="entry name" value="TPR_12"/>
    <property type="match status" value="1"/>
</dbReference>